<keyword evidence="5 7" id="KW-0808">Transferase</keyword>
<dbReference type="GO" id="GO:0030170">
    <property type="term" value="F:pyridoxal phosphate binding"/>
    <property type="evidence" value="ECO:0007669"/>
    <property type="project" value="InterPro"/>
</dbReference>
<gene>
    <name evidence="9" type="ORF">NFC81_09605</name>
</gene>
<dbReference type="RefSeq" id="WP_304994268.1">
    <property type="nucleotide sequence ID" value="NZ_CP101717.1"/>
</dbReference>
<dbReference type="PRINTS" id="PR00799">
    <property type="entry name" value="TRANSAMINASE"/>
</dbReference>
<dbReference type="InterPro" id="IPR015422">
    <property type="entry name" value="PyrdxlP-dep_Trfase_small"/>
</dbReference>
<dbReference type="FunFam" id="3.90.1150.10:FF:000001">
    <property type="entry name" value="Aspartate aminotransferase"/>
    <property type="match status" value="1"/>
</dbReference>
<dbReference type="NCBIfam" id="NF006719">
    <property type="entry name" value="PRK09257.1"/>
    <property type="match status" value="1"/>
</dbReference>
<evidence type="ECO:0000256" key="6">
    <source>
        <dbReference type="ARBA" id="ARBA00022898"/>
    </source>
</evidence>
<dbReference type="SUPFAM" id="SSF53383">
    <property type="entry name" value="PLP-dependent transferases"/>
    <property type="match status" value="1"/>
</dbReference>
<evidence type="ECO:0000256" key="2">
    <source>
        <dbReference type="ARBA" id="ARBA00007441"/>
    </source>
</evidence>
<dbReference type="FunFam" id="3.40.640.10:FF:000015">
    <property type="entry name" value="Aspartate aminotransferase"/>
    <property type="match status" value="1"/>
</dbReference>
<organism evidence="9">
    <name type="scientific">Salinispirillum sp. LH 10-3-1</name>
    <dbReference type="NCBI Taxonomy" id="2952525"/>
    <lineage>
        <taxon>Bacteria</taxon>
        <taxon>Pseudomonadati</taxon>
        <taxon>Pseudomonadota</taxon>
        <taxon>Gammaproteobacteria</taxon>
        <taxon>Oceanospirillales</taxon>
        <taxon>Saccharospirillaceae</taxon>
        <taxon>Salinispirillum</taxon>
    </lineage>
</organism>
<dbReference type="Pfam" id="PF00155">
    <property type="entry name" value="Aminotran_1_2"/>
    <property type="match status" value="1"/>
</dbReference>
<dbReference type="CDD" id="cd00609">
    <property type="entry name" value="AAT_like"/>
    <property type="match status" value="1"/>
</dbReference>
<dbReference type="InterPro" id="IPR004838">
    <property type="entry name" value="NHTrfase_class1_PyrdxlP-BS"/>
</dbReference>
<dbReference type="Gene3D" id="3.40.640.10">
    <property type="entry name" value="Type I PLP-dependent aspartate aminotransferase-like (Major domain)"/>
    <property type="match status" value="1"/>
</dbReference>
<dbReference type="PANTHER" id="PTHR11879">
    <property type="entry name" value="ASPARTATE AMINOTRANSFERASE"/>
    <property type="match status" value="1"/>
</dbReference>
<dbReference type="EMBL" id="CP101717">
    <property type="protein sequence ID" value="WLD56982.1"/>
    <property type="molecule type" value="Genomic_DNA"/>
</dbReference>
<accession>A0AB38YCU5</accession>
<dbReference type="GO" id="GO:0170038">
    <property type="term" value="P:proteinogenic amino acid biosynthetic process"/>
    <property type="evidence" value="ECO:0007669"/>
    <property type="project" value="UniProtKB-ARBA"/>
</dbReference>
<comment type="cofactor">
    <cofactor evidence="1 7">
        <name>pyridoxal 5'-phosphate</name>
        <dbReference type="ChEBI" id="CHEBI:597326"/>
    </cofactor>
</comment>
<evidence type="ECO:0000256" key="4">
    <source>
        <dbReference type="ARBA" id="ARBA00022576"/>
    </source>
</evidence>
<dbReference type="Gene3D" id="3.90.1150.10">
    <property type="entry name" value="Aspartate Aminotransferase, domain 1"/>
    <property type="match status" value="1"/>
</dbReference>
<reference evidence="9" key="1">
    <citation type="submission" date="2022-07" db="EMBL/GenBank/DDBJ databases">
        <title>Complete genome sequence of Salinispirillum sp. LH10-3-1 capable of multiple carbohydrate inversion isolated from a soda lake.</title>
        <authorList>
            <person name="Liu J."/>
            <person name="Zhai Y."/>
            <person name="Zhang H."/>
            <person name="Yang H."/>
            <person name="Qu J."/>
            <person name="Li J."/>
        </authorList>
    </citation>
    <scope>NUCLEOTIDE SEQUENCE</scope>
    <source>
        <strain evidence="9">LH 10-3-1</strain>
    </source>
</reference>
<dbReference type="PROSITE" id="PS00105">
    <property type="entry name" value="AA_TRANSFER_CLASS_1"/>
    <property type="match status" value="1"/>
</dbReference>
<evidence type="ECO:0000256" key="5">
    <source>
        <dbReference type="ARBA" id="ARBA00022679"/>
    </source>
</evidence>
<dbReference type="InterPro" id="IPR015424">
    <property type="entry name" value="PyrdxlP-dep_Trfase"/>
</dbReference>
<name>A0AB38YCU5_9GAMM</name>
<protein>
    <recommendedName>
        <fullName evidence="7">Aminotransferase</fullName>
        <ecNumber evidence="7">2.6.1.-</ecNumber>
    </recommendedName>
</protein>
<sequence>MFERVSVAPADPILGLNEAFKAETRAEKINLGVGVFKDAGGNTPILDTVKEAERRLVNSETTKGYLSIEGTAAYAGAVQKLLFGAQAPLLDSGRVTTVQAPGGTGALRIGAEFLVRQLGIKTIWVSDPTWANHNGIFAAAGLTVKTYRYFDADTRGLDIDGMLADLSSAQAGEAVLLHGCCHNPTGVDPTIAQWGQIVKVLQAQDLLPFMDFAYQGFAAGVDEDAAGLRLLVEQMPEVFIASSFSKNFGLYNERVGALTAVAKTPDAATAVLSQLKSIIRAVYSNPPCHGAAVVATILTDPELTARWHEEVAAMRSRILTLRHEFVAGLKAQGVQQDFSFIAEQKGMFSFSGLSKTQVERLRDEYAIYMVGSGRINVAGMNTDRMTYLCKAIAAVL</sequence>
<keyword evidence="4 7" id="KW-0032">Aminotransferase</keyword>
<dbReference type="InterPro" id="IPR015421">
    <property type="entry name" value="PyrdxlP-dep_Trfase_major"/>
</dbReference>
<evidence type="ECO:0000256" key="1">
    <source>
        <dbReference type="ARBA" id="ARBA00001933"/>
    </source>
</evidence>
<evidence type="ECO:0000313" key="9">
    <source>
        <dbReference type="EMBL" id="WLD56982.1"/>
    </source>
</evidence>
<evidence type="ECO:0000259" key="8">
    <source>
        <dbReference type="Pfam" id="PF00155"/>
    </source>
</evidence>
<evidence type="ECO:0000256" key="7">
    <source>
        <dbReference type="RuleBase" id="RU000481"/>
    </source>
</evidence>
<comment type="similarity">
    <text evidence="2 7">Belongs to the class-I pyridoxal-phosphate-dependent aminotransferase family.</text>
</comment>
<dbReference type="InterPro" id="IPR004839">
    <property type="entry name" value="Aminotransferase_I/II_large"/>
</dbReference>
<dbReference type="AlphaFoldDB" id="A0AB38YCU5"/>
<dbReference type="GO" id="GO:0170034">
    <property type="term" value="P:L-amino acid biosynthetic process"/>
    <property type="evidence" value="ECO:0007669"/>
    <property type="project" value="UniProtKB-ARBA"/>
</dbReference>
<comment type="subunit">
    <text evidence="3">Homodimer.</text>
</comment>
<keyword evidence="6" id="KW-0663">Pyridoxal phosphate</keyword>
<feature type="domain" description="Aminotransferase class I/classII large" evidence="8">
    <location>
        <begin position="27"/>
        <end position="392"/>
    </location>
</feature>
<dbReference type="PANTHER" id="PTHR11879:SF22">
    <property type="entry name" value="ASPARTATE AMINOTRANSFERASE, MITOCHONDRIAL"/>
    <property type="match status" value="1"/>
</dbReference>
<evidence type="ECO:0000256" key="3">
    <source>
        <dbReference type="ARBA" id="ARBA00011738"/>
    </source>
</evidence>
<proteinExistence type="inferred from homology"/>
<dbReference type="GO" id="GO:0042802">
    <property type="term" value="F:identical protein binding"/>
    <property type="evidence" value="ECO:0007669"/>
    <property type="project" value="TreeGrafter"/>
</dbReference>
<dbReference type="GO" id="GO:0008483">
    <property type="term" value="F:transaminase activity"/>
    <property type="evidence" value="ECO:0007669"/>
    <property type="project" value="UniProtKB-KW"/>
</dbReference>
<dbReference type="InterPro" id="IPR000796">
    <property type="entry name" value="Asp_trans"/>
</dbReference>
<dbReference type="EC" id="2.6.1.-" evidence="7"/>